<evidence type="ECO:0000256" key="1">
    <source>
        <dbReference type="SAM" id="MobiDB-lite"/>
    </source>
</evidence>
<reference evidence="3" key="2">
    <citation type="journal article" date="2017" name="Front. Cell. Infect. Microbiol.">
        <title>Analysis of the Salivary Gland Transcriptome of Unfed and Partially Fed Amblyomma sculptum Ticks and Descriptive Proteome of the Saliva.</title>
        <authorList>
            <person name="Esteves E."/>
            <person name="Maruyama S.R."/>
            <person name="Kawahara R."/>
            <person name="Fujita A."/>
            <person name="Martins L.A."/>
            <person name="Righi A.A."/>
            <person name="Costa F.B."/>
            <person name="Palmisano G."/>
            <person name="Labruna M.B."/>
            <person name="Sa-Nunes A."/>
            <person name="Ribeiro J.M.C."/>
            <person name="Fogaca A.C."/>
        </authorList>
    </citation>
    <scope>NUCLEOTIDE SEQUENCE</scope>
</reference>
<feature type="region of interest" description="Disordered" evidence="1">
    <location>
        <begin position="260"/>
        <end position="316"/>
    </location>
</feature>
<dbReference type="EMBL" id="GFAA01003959">
    <property type="protein sequence ID" value="JAT99475.1"/>
    <property type="molecule type" value="mRNA"/>
</dbReference>
<evidence type="ECO:0000313" key="3">
    <source>
        <dbReference type="EMBL" id="JAT99475.1"/>
    </source>
</evidence>
<dbReference type="InterPro" id="IPR002156">
    <property type="entry name" value="RNaseH_domain"/>
</dbReference>
<proteinExistence type="evidence at transcript level"/>
<dbReference type="PROSITE" id="PS50879">
    <property type="entry name" value="RNASE_H_1"/>
    <property type="match status" value="1"/>
</dbReference>
<evidence type="ECO:0000259" key="2">
    <source>
        <dbReference type="PROSITE" id="PS50879"/>
    </source>
</evidence>
<dbReference type="GO" id="GO:0004523">
    <property type="term" value="F:RNA-DNA hybrid ribonuclease activity"/>
    <property type="evidence" value="ECO:0007669"/>
    <property type="project" value="InterPro"/>
</dbReference>
<organism evidence="3">
    <name type="scientific">Amblyomma sculptum</name>
    <name type="common">Tick</name>
    <dbReference type="NCBI Taxonomy" id="1581419"/>
    <lineage>
        <taxon>Eukaryota</taxon>
        <taxon>Metazoa</taxon>
        <taxon>Ecdysozoa</taxon>
        <taxon>Arthropoda</taxon>
        <taxon>Chelicerata</taxon>
        <taxon>Arachnida</taxon>
        <taxon>Acari</taxon>
        <taxon>Parasitiformes</taxon>
        <taxon>Ixodida</taxon>
        <taxon>Ixodoidea</taxon>
        <taxon>Ixodidae</taxon>
        <taxon>Amblyomminae</taxon>
        <taxon>Amblyomma</taxon>
    </lineage>
</organism>
<accession>A0A1E1XJN3</accession>
<dbReference type="SUPFAM" id="SSF53098">
    <property type="entry name" value="Ribonuclease H-like"/>
    <property type="match status" value="1"/>
</dbReference>
<dbReference type="InterPro" id="IPR036397">
    <property type="entry name" value="RNaseH_sf"/>
</dbReference>
<feature type="region of interest" description="Disordered" evidence="1">
    <location>
        <begin position="235"/>
        <end position="254"/>
    </location>
</feature>
<dbReference type="Gene3D" id="3.30.420.10">
    <property type="entry name" value="Ribonuclease H-like superfamily/Ribonuclease H"/>
    <property type="match status" value="1"/>
</dbReference>
<reference evidence="3" key="1">
    <citation type="submission" date="2016-09" db="EMBL/GenBank/DDBJ databases">
        <authorList>
            <person name="Capua I."/>
            <person name="De Benedictis P."/>
            <person name="Joannis T."/>
            <person name="Lombin L.H."/>
            <person name="Cattoli G."/>
        </authorList>
    </citation>
    <scope>NUCLEOTIDE SEQUENCE</scope>
</reference>
<sequence length="316" mass="35187">MHPERDRERRVARARALHKQYSEDHEVVYVDAAEYTTGSRMALAVADNNAKLLTSSSIITNSTTEAEEAAIALALVSTSATKIISDSKSAILNYVKGYISSTAARLLRFWQPRHLITLIWTPAHAGLPGNEEAHSLARGLTFRAGVEPPLRASERLLSFRDILSYYRDKRREYAPPAPSLTIPQAAHWRQLQTRTAQYPILLHARYPDQFPSSCKLCGKPGDFLHTLLTCPTFPHPPSPTAAESLPTSSSAQDQRRIISTAENLSRGGARRQTRRRNRPKSATAVKEKKEEEGSGTPTRNEPTFSIAPDINRRNGR</sequence>
<feature type="compositionally biased region" description="Basic residues" evidence="1">
    <location>
        <begin position="268"/>
        <end position="279"/>
    </location>
</feature>
<dbReference type="InterPro" id="IPR012337">
    <property type="entry name" value="RNaseH-like_sf"/>
</dbReference>
<name>A0A1E1XJN3_AMBSC</name>
<protein>
    <submittedName>
        <fullName evidence="3">Putative tick transposon</fullName>
    </submittedName>
</protein>
<feature type="domain" description="RNase H type-1" evidence="2">
    <location>
        <begin position="22"/>
        <end position="142"/>
    </location>
</feature>
<dbReference type="GO" id="GO:0003676">
    <property type="term" value="F:nucleic acid binding"/>
    <property type="evidence" value="ECO:0007669"/>
    <property type="project" value="InterPro"/>
</dbReference>
<dbReference type="AlphaFoldDB" id="A0A1E1XJN3"/>